<dbReference type="KEGG" id="plei:Q9312_09670"/>
<dbReference type="GO" id="GO:0032259">
    <property type="term" value="P:methylation"/>
    <property type="evidence" value="ECO:0007669"/>
    <property type="project" value="UniProtKB-KW"/>
</dbReference>
<evidence type="ECO:0000259" key="2">
    <source>
        <dbReference type="PROSITE" id="PS51084"/>
    </source>
</evidence>
<organism evidence="3 4">
    <name type="scientific">Pleionea litopenaei</name>
    <dbReference type="NCBI Taxonomy" id="3070815"/>
    <lineage>
        <taxon>Bacteria</taxon>
        <taxon>Pseudomonadati</taxon>
        <taxon>Pseudomonadota</taxon>
        <taxon>Gammaproteobacteria</taxon>
        <taxon>Oceanospirillales</taxon>
        <taxon>Pleioneaceae</taxon>
        <taxon>Pleionea</taxon>
    </lineage>
</organism>
<keyword evidence="3" id="KW-0808">Transferase</keyword>
<dbReference type="EMBL" id="CP133548">
    <property type="protein sequence ID" value="WMS89159.1"/>
    <property type="molecule type" value="Genomic_DNA"/>
</dbReference>
<dbReference type="Gene3D" id="3.30.428.10">
    <property type="entry name" value="HIT-like"/>
    <property type="match status" value="1"/>
</dbReference>
<evidence type="ECO:0000313" key="4">
    <source>
        <dbReference type="Proteomes" id="UP001239782"/>
    </source>
</evidence>
<dbReference type="InterPro" id="IPR026026">
    <property type="entry name" value="HIT_Hint"/>
</dbReference>
<accession>A0AA51RXA3</accession>
<dbReference type="EC" id="2.1.1.-" evidence="3"/>
<dbReference type="SUPFAM" id="SSF54197">
    <property type="entry name" value="HIT-like"/>
    <property type="match status" value="1"/>
</dbReference>
<sequence>MFSLDQRLKNDCVLLTDLALSQLLLMNDQQYPWLILVPRVADIQEVFELSNQQQGELWKEVAMVSKLLNEEFKPEKINIGALGNIVRQLHVHVVARNKQDVAWPGPVWGAAPAKPYSEDELVEIRSRVLRNISSV</sequence>
<feature type="domain" description="HIT" evidence="2">
    <location>
        <begin position="1"/>
        <end position="103"/>
    </location>
</feature>
<dbReference type="InterPro" id="IPR011146">
    <property type="entry name" value="HIT-like"/>
</dbReference>
<dbReference type="RefSeq" id="WP_309204417.1">
    <property type="nucleotide sequence ID" value="NZ_CP133548.1"/>
</dbReference>
<protein>
    <submittedName>
        <fullName evidence="3">HIT family protein</fullName>
        <ecNumber evidence="3">2.1.1.-</ecNumber>
    </submittedName>
</protein>
<dbReference type="InterPro" id="IPR036265">
    <property type="entry name" value="HIT-like_sf"/>
</dbReference>
<dbReference type="Proteomes" id="UP001239782">
    <property type="component" value="Chromosome"/>
</dbReference>
<gene>
    <name evidence="3" type="ORF">Q9312_09670</name>
</gene>
<dbReference type="PIRSF" id="PIRSF000714">
    <property type="entry name" value="HIT"/>
    <property type="match status" value="1"/>
</dbReference>
<dbReference type="AlphaFoldDB" id="A0AA51RXA3"/>
<comment type="caution">
    <text evidence="1">Lacks conserved residue(s) required for the propagation of feature annotation.</text>
</comment>
<reference evidence="3 4" key="1">
    <citation type="submission" date="2023-08" db="EMBL/GenBank/DDBJ databases">
        <title>Pleionea litopenaei sp. nov., isolated from stomach of juvenile Litopenaeus vannamei.</title>
        <authorList>
            <person name="Rho A.M."/>
            <person name="Hwang C.Y."/>
        </authorList>
    </citation>
    <scope>NUCLEOTIDE SEQUENCE [LARGE SCALE GENOMIC DNA]</scope>
    <source>
        <strain evidence="3 4">HL-JVS1</strain>
    </source>
</reference>
<keyword evidence="3" id="KW-0489">Methyltransferase</keyword>
<dbReference type="GO" id="GO:0008168">
    <property type="term" value="F:methyltransferase activity"/>
    <property type="evidence" value="ECO:0007669"/>
    <property type="project" value="UniProtKB-KW"/>
</dbReference>
<name>A0AA51RXA3_9GAMM</name>
<dbReference type="PROSITE" id="PS51084">
    <property type="entry name" value="HIT_2"/>
    <property type="match status" value="1"/>
</dbReference>
<dbReference type="Pfam" id="PF01230">
    <property type="entry name" value="HIT"/>
    <property type="match status" value="1"/>
</dbReference>
<proteinExistence type="predicted"/>
<evidence type="ECO:0000256" key="1">
    <source>
        <dbReference type="PROSITE-ProRule" id="PRU00464"/>
    </source>
</evidence>
<keyword evidence="4" id="KW-1185">Reference proteome</keyword>
<evidence type="ECO:0000313" key="3">
    <source>
        <dbReference type="EMBL" id="WMS89159.1"/>
    </source>
</evidence>